<evidence type="ECO:0000256" key="5">
    <source>
        <dbReference type="ARBA" id="ARBA00017322"/>
    </source>
</evidence>
<proteinExistence type="predicted"/>
<dbReference type="PROSITE" id="PS50005">
    <property type="entry name" value="TPR"/>
    <property type="match status" value="3"/>
</dbReference>
<dbReference type="Pfam" id="PF13424">
    <property type="entry name" value="TPR_12"/>
    <property type="match status" value="2"/>
</dbReference>
<comment type="caution">
    <text evidence="24">The sequence shown here is derived from an EMBL/GenBank/DDBJ whole genome shotgun (WGS) entry which is preliminary data.</text>
</comment>
<evidence type="ECO:0000313" key="24">
    <source>
        <dbReference type="EMBL" id="RCW92441.1"/>
    </source>
</evidence>
<evidence type="ECO:0000256" key="1">
    <source>
        <dbReference type="ARBA" id="ARBA00000085"/>
    </source>
</evidence>
<dbReference type="Proteomes" id="UP000253436">
    <property type="component" value="Unassembled WGS sequence"/>
</dbReference>
<evidence type="ECO:0000256" key="21">
    <source>
        <dbReference type="SAM" id="Phobius"/>
    </source>
</evidence>
<dbReference type="SUPFAM" id="SSF48452">
    <property type="entry name" value="TPR-like"/>
    <property type="match status" value="2"/>
</dbReference>
<dbReference type="Pfam" id="PF13374">
    <property type="entry name" value="TPR_10"/>
    <property type="match status" value="1"/>
</dbReference>
<keyword evidence="7" id="KW-0963">Cytoplasm</keyword>
<evidence type="ECO:0000256" key="16">
    <source>
        <dbReference type="ARBA" id="ARBA00023014"/>
    </source>
</evidence>
<evidence type="ECO:0000256" key="2">
    <source>
        <dbReference type="ARBA" id="ARBA00001966"/>
    </source>
</evidence>
<keyword evidence="8" id="KW-0597">Phosphoprotein</keyword>
<feature type="transmembrane region" description="Helical" evidence="21">
    <location>
        <begin position="400"/>
        <end position="419"/>
    </location>
</feature>
<dbReference type="GO" id="GO:0016020">
    <property type="term" value="C:membrane"/>
    <property type="evidence" value="ECO:0007669"/>
    <property type="project" value="InterPro"/>
</dbReference>
<keyword evidence="21" id="KW-0812">Transmembrane</keyword>
<name>A0A368ZFZ2_9FLAO</name>
<sequence length="656" mass="75076">MNFFTKYISQLLFIFCGLCGCLQAQEPQNTPLIDSLSTVYSQNVYNNPQVAKTAALHWLEQSRALEMDLQVARALYALGNLGNISGDYKSTITYTTEAINLLKFINLEKGLAACYNILASGYKHLGRYPEAMDSFIQCLNYAEKTDNKIQEANAYQNIATLYLFQKDYKKSAKNLDRAANLYREIGDDDGVLTTLFNYANILKEEGKYEQARKHYKTVLKYREKEGNKAVMAYVNINLAQMLVQEERCEEAVVALRKTLNLLEALQFNSDLVIVLNDLGLCESKLGHRRAAISAFERALKIGEDQALLPYNSEIYKNLAMLYEAEGNYKNALKFYQKGVLSREKQNSLDKEKYVANIQEGYETQLKETRIKLLEKEQKLSDTELQKAELTVKRQRLIRNALIAGFILVLTILVILRLSYVKRLRIQKELSLQQEKNAKQKISEMMKDHKLSVIERYQEGQDEERSRLAREIHDGIGSDLASIKIAFEHYTENHKDDPQTKRIAKAISNACLDVRSLSHQLHPLPFSKMGFTSFLSDFLNQVGKKSDIKIQTFFFPEEEIDQLSDEILADAYRIVQELINNILKHAEANHVDVQLTRHKDHLNIVINDDGKGFQNHKKNQGIGLRNIKERLQKVKGTLDIDSRPGHGTSITIDIPIN</sequence>
<dbReference type="SUPFAM" id="SSF55874">
    <property type="entry name" value="ATPase domain of HSP90 chaperone/DNA topoisomerase II/histidine kinase"/>
    <property type="match status" value="1"/>
</dbReference>
<dbReference type="Gene3D" id="3.30.565.10">
    <property type="entry name" value="Histidine kinase-like ATPase, C-terminal domain"/>
    <property type="match status" value="1"/>
</dbReference>
<keyword evidence="19" id="KW-0802">TPR repeat</keyword>
<dbReference type="Pfam" id="PF02518">
    <property type="entry name" value="HATPase_c"/>
    <property type="match status" value="1"/>
</dbReference>
<keyword evidence="11" id="KW-0547">Nucleotide-binding</keyword>
<dbReference type="EC" id="2.7.13.3" evidence="4"/>
<dbReference type="PRINTS" id="PR00344">
    <property type="entry name" value="BCTRLSENSOR"/>
</dbReference>
<dbReference type="InterPro" id="IPR036890">
    <property type="entry name" value="HATPase_C_sf"/>
</dbReference>
<keyword evidence="20" id="KW-0175">Coiled coil</keyword>
<keyword evidence="13" id="KW-0067">ATP-binding</keyword>
<gene>
    <name evidence="24" type="ORF">DFQ08_102466</name>
</gene>
<dbReference type="InterPro" id="IPR003594">
    <property type="entry name" value="HATPase_dom"/>
</dbReference>
<keyword evidence="21" id="KW-0472">Membrane</keyword>
<feature type="repeat" description="TPR" evidence="19">
    <location>
        <begin position="192"/>
        <end position="225"/>
    </location>
</feature>
<keyword evidence="9" id="KW-0808">Transferase</keyword>
<dbReference type="GO" id="GO:0046872">
    <property type="term" value="F:metal ion binding"/>
    <property type="evidence" value="ECO:0007669"/>
    <property type="project" value="UniProtKB-KW"/>
</dbReference>
<keyword evidence="21" id="KW-1133">Transmembrane helix</keyword>
<keyword evidence="12 24" id="KW-0418">Kinase</keyword>
<keyword evidence="25" id="KW-1185">Reference proteome</keyword>
<evidence type="ECO:0000256" key="8">
    <source>
        <dbReference type="ARBA" id="ARBA00022553"/>
    </source>
</evidence>
<comment type="catalytic activity">
    <reaction evidence="1">
        <text>ATP + protein L-histidine = ADP + protein N-phospho-L-histidine.</text>
        <dbReference type="EC" id="2.7.13.3"/>
    </reaction>
</comment>
<dbReference type="InterPro" id="IPR011990">
    <property type="entry name" value="TPR-like_helical_dom_sf"/>
</dbReference>
<dbReference type="SMART" id="SM00028">
    <property type="entry name" value="TPR"/>
    <property type="match status" value="7"/>
</dbReference>
<keyword evidence="15" id="KW-0902">Two-component regulatory system</keyword>
<evidence type="ECO:0000259" key="23">
    <source>
        <dbReference type="PROSITE" id="PS50109"/>
    </source>
</evidence>
<organism evidence="24 25">
    <name type="scientific">Winogradskyella arenosi</name>
    <dbReference type="NCBI Taxonomy" id="533325"/>
    <lineage>
        <taxon>Bacteria</taxon>
        <taxon>Pseudomonadati</taxon>
        <taxon>Bacteroidota</taxon>
        <taxon>Flavobacteriia</taxon>
        <taxon>Flavobacteriales</taxon>
        <taxon>Flavobacteriaceae</taxon>
        <taxon>Winogradskyella</taxon>
    </lineage>
</organism>
<evidence type="ECO:0000256" key="20">
    <source>
        <dbReference type="SAM" id="Coils"/>
    </source>
</evidence>
<evidence type="ECO:0000256" key="7">
    <source>
        <dbReference type="ARBA" id="ARBA00022490"/>
    </source>
</evidence>
<evidence type="ECO:0000256" key="9">
    <source>
        <dbReference type="ARBA" id="ARBA00022679"/>
    </source>
</evidence>
<comment type="subcellular location">
    <subcellularLocation>
        <location evidence="3">Cytoplasm</location>
    </subcellularLocation>
</comment>
<dbReference type="GO" id="GO:0005737">
    <property type="term" value="C:cytoplasm"/>
    <property type="evidence" value="ECO:0007669"/>
    <property type="project" value="UniProtKB-SubCell"/>
</dbReference>
<dbReference type="InterPro" id="IPR050482">
    <property type="entry name" value="Sensor_HK_TwoCompSys"/>
</dbReference>
<reference evidence="24 25" key="1">
    <citation type="submission" date="2018-07" db="EMBL/GenBank/DDBJ databases">
        <title>Genomic Encyclopedia of Type Strains, Phase III (KMG-III): the genomes of soil and plant-associated and newly described type strains.</title>
        <authorList>
            <person name="Whitman W."/>
        </authorList>
    </citation>
    <scope>NUCLEOTIDE SEQUENCE [LARGE SCALE GENOMIC DNA]</scope>
    <source>
        <strain evidence="24 25">CECT 7958</strain>
    </source>
</reference>
<evidence type="ECO:0000256" key="3">
    <source>
        <dbReference type="ARBA" id="ARBA00004496"/>
    </source>
</evidence>
<dbReference type="PANTHER" id="PTHR24421">
    <property type="entry name" value="NITRATE/NITRITE SENSOR PROTEIN NARX-RELATED"/>
    <property type="match status" value="1"/>
</dbReference>
<evidence type="ECO:0000256" key="14">
    <source>
        <dbReference type="ARBA" id="ARBA00023004"/>
    </source>
</evidence>
<dbReference type="InterPro" id="IPR011712">
    <property type="entry name" value="Sig_transdc_His_kin_sub3_dim/P"/>
</dbReference>
<evidence type="ECO:0000256" key="22">
    <source>
        <dbReference type="SAM" id="SignalP"/>
    </source>
</evidence>
<dbReference type="EMBL" id="QPJO01000002">
    <property type="protein sequence ID" value="RCW92441.1"/>
    <property type="molecule type" value="Genomic_DNA"/>
</dbReference>
<dbReference type="InterPro" id="IPR004358">
    <property type="entry name" value="Sig_transdc_His_kin-like_C"/>
</dbReference>
<dbReference type="Gene3D" id="1.20.5.1930">
    <property type="match status" value="1"/>
</dbReference>
<dbReference type="GO" id="GO:0051539">
    <property type="term" value="F:4 iron, 4 sulfur cluster binding"/>
    <property type="evidence" value="ECO:0007669"/>
    <property type="project" value="UniProtKB-KW"/>
</dbReference>
<keyword evidence="6" id="KW-0004">4Fe-4S</keyword>
<feature type="signal peptide" evidence="22">
    <location>
        <begin position="1"/>
        <end position="24"/>
    </location>
</feature>
<accession>A0A368ZFZ2</accession>
<feature type="repeat" description="TPR" evidence="19">
    <location>
        <begin position="272"/>
        <end position="305"/>
    </location>
</feature>
<evidence type="ECO:0000256" key="10">
    <source>
        <dbReference type="ARBA" id="ARBA00022723"/>
    </source>
</evidence>
<dbReference type="Pfam" id="PF13176">
    <property type="entry name" value="TPR_7"/>
    <property type="match status" value="1"/>
</dbReference>
<comment type="function">
    <text evidence="17">Member of the two-component regulatory system NreB/NreC involved in the control of dissimilatory nitrate/nitrite reduction in response to oxygen. NreB functions as a direct oxygen sensor histidine kinase which is autophosphorylated, in the absence of oxygen, probably at the conserved histidine residue, and transfers its phosphate group probably to a conserved aspartate residue of NreC. NreB/NreC activates the expression of the nitrate (narGHJI) and nitrite (nir) reductase operons, as well as the putative nitrate transporter gene narT.</text>
</comment>
<dbReference type="OrthoDB" id="9778366at2"/>
<dbReference type="InterPro" id="IPR019734">
    <property type="entry name" value="TPR_rpt"/>
</dbReference>
<dbReference type="Gene3D" id="1.25.40.10">
    <property type="entry name" value="Tetratricopeptide repeat domain"/>
    <property type="match status" value="2"/>
</dbReference>
<dbReference type="SMART" id="SM00387">
    <property type="entry name" value="HATPase_c"/>
    <property type="match status" value="1"/>
</dbReference>
<keyword evidence="16" id="KW-0411">Iron-sulfur</keyword>
<feature type="domain" description="Histidine kinase" evidence="23">
    <location>
        <begin position="572"/>
        <end position="656"/>
    </location>
</feature>
<evidence type="ECO:0000256" key="6">
    <source>
        <dbReference type="ARBA" id="ARBA00022485"/>
    </source>
</evidence>
<dbReference type="PROSITE" id="PS50109">
    <property type="entry name" value="HIS_KIN"/>
    <property type="match status" value="1"/>
</dbReference>
<evidence type="ECO:0000256" key="19">
    <source>
        <dbReference type="PROSITE-ProRule" id="PRU00339"/>
    </source>
</evidence>
<evidence type="ECO:0000256" key="15">
    <source>
        <dbReference type="ARBA" id="ARBA00023012"/>
    </source>
</evidence>
<evidence type="ECO:0000256" key="17">
    <source>
        <dbReference type="ARBA" id="ARBA00024827"/>
    </source>
</evidence>
<evidence type="ECO:0000256" key="18">
    <source>
        <dbReference type="ARBA" id="ARBA00030800"/>
    </source>
</evidence>
<feature type="repeat" description="TPR" evidence="19">
    <location>
        <begin position="312"/>
        <end position="345"/>
    </location>
</feature>
<evidence type="ECO:0000256" key="13">
    <source>
        <dbReference type="ARBA" id="ARBA00022840"/>
    </source>
</evidence>
<dbReference type="Pfam" id="PF07730">
    <property type="entry name" value="HisKA_3"/>
    <property type="match status" value="1"/>
</dbReference>
<dbReference type="RefSeq" id="WP_114309103.1">
    <property type="nucleotide sequence ID" value="NZ_QPJO01000002.1"/>
</dbReference>
<evidence type="ECO:0000313" key="25">
    <source>
        <dbReference type="Proteomes" id="UP000253436"/>
    </source>
</evidence>
<dbReference type="GO" id="GO:0000155">
    <property type="term" value="F:phosphorelay sensor kinase activity"/>
    <property type="evidence" value="ECO:0007669"/>
    <property type="project" value="InterPro"/>
</dbReference>
<dbReference type="AlphaFoldDB" id="A0A368ZFZ2"/>
<dbReference type="PROSITE" id="PS51257">
    <property type="entry name" value="PROKAR_LIPOPROTEIN"/>
    <property type="match status" value="1"/>
</dbReference>
<evidence type="ECO:0000256" key="11">
    <source>
        <dbReference type="ARBA" id="ARBA00022741"/>
    </source>
</evidence>
<protein>
    <recommendedName>
        <fullName evidence="5">Oxygen sensor histidine kinase NreB</fullName>
        <ecNumber evidence="4">2.7.13.3</ecNumber>
    </recommendedName>
    <alternativeName>
        <fullName evidence="18">Nitrogen regulation protein B</fullName>
    </alternativeName>
</protein>
<dbReference type="GO" id="GO:0005524">
    <property type="term" value="F:ATP binding"/>
    <property type="evidence" value="ECO:0007669"/>
    <property type="project" value="UniProtKB-KW"/>
</dbReference>
<keyword evidence="10" id="KW-0479">Metal-binding</keyword>
<keyword evidence="22" id="KW-0732">Signal</keyword>
<evidence type="ECO:0000256" key="4">
    <source>
        <dbReference type="ARBA" id="ARBA00012438"/>
    </source>
</evidence>
<dbReference type="PANTHER" id="PTHR24421:SF10">
    <property type="entry name" value="NITRATE_NITRITE SENSOR PROTEIN NARQ"/>
    <property type="match status" value="1"/>
</dbReference>
<evidence type="ECO:0000256" key="12">
    <source>
        <dbReference type="ARBA" id="ARBA00022777"/>
    </source>
</evidence>
<keyword evidence="14" id="KW-0408">Iron</keyword>
<feature type="chain" id="PRO_5016753403" description="Oxygen sensor histidine kinase NreB" evidence="22">
    <location>
        <begin position="25"/>
        <end position="656"/>
    </location>
</feature>
<dbReference type="InterPro" id="IPR005467">
    <property type="entry name" value="His_kinase_dom"/>
</dbReference>
<dbReference type="GO" id="GO:0046983">
    <property type="term" value="F:protein dimerization activity"/>
    <property type="evidence" value="ECO:0007669"/>
    <property type="project" value="InterPro"/>
</dbReference>
<dbReference type="CDD" id="cd16917">
    <property type="entry name" value="HATPase_UhpB-NarQ-NarX-like"/>
    <property type="match status" value="1"/>
</dbReference>
<comment type="cofactor">
    <cofactor evidence="2">
        <name>[4Fe-4S] cluster</name>
        <dbReference type="ChEBI" id="CHEBI:49883"/>
    </cofactor>
</comment>
<feature type="coiled-coil region" evidence="20">
    <location>
        <begin position="358"/>
        <end position="399"/>
    </location>
</feature>